<dbReference type="AlphaFoldDB" id="A0A0R1MU55"/>
<dbReference type="InterPro" id="IPR046470">
    <property type="entry name" value="SAM_HAT_C"/>
</dbReference>
<dbReference type="Pfam" id="PF01887">
    <property type="entry name" value="SAM_HAT_N"/>
    <property type="match status" value="1"/>
</dbReference>
<organism evidence="5 6">
    <name type="scientific">Schleiferilactobacillus perolens DSM 12744</name>
    <dbReference type="NCBI Taxonomy" id="1423792"/>
    <lineage>
        <taxon>Bacteria</taxon>
        <taxon>Bacillati</taxon>
        <taxon>Bacillota</taxon>
        <taxon>Bacilli</taxon>
        <taxon>Lactobacillales</taxon>
        <taxon>Lactobacillaceae</taxon>
        <taxon>Schleiferilactobacillus</taxon>
    </lineage>
</organism>
<dbReference type="PIRSF" id="PIRSF006779">
    <property type="entry name" value="UCP006779"/>
    <property type="match status" value="1"/>
</dbReference>
<evidence type="ECO:0000259" key="3">
    <source>
        <dbReference type="Pfam" id="PF01887"/>
    </source>
</evidence>
<dbReference type="SUPFAM" id="SSF101852">
    <property type="entry name" value="Bacterial fluorinating enzyme, C-terminal domain"/>
    <property type="match status" value="1"/>
</dbReference>
<keyword evidence="6" id="KW-1185">Reference proteome</keyword>
<dbReference type="InterPro" id="IPR046469">
    <property type="entry name" value="SAM_HAT_N"/>
</dbReference>
<dbReference type="Pfam" id="PF20257">
    <property type="entry name" value="SAM_HAT_C"/>
    <property type="match status" value="1"/>
</dbReference>
<keyword evidence="1" id="KW-0949">S-adenosyl-L-methionine</keyword>
<dbReference type="Gene3D" id="2.40.30.90">
    <property type="entry name" value="Bacterial fluorinating enzyme like"/>
    <property type="match status" value="1"/>
</dbReference>
<dbReference type="InterPro" id="IPR002747">
    <property type="entry name" value="SAM_OH_AdoTrfase"/>
</dbReference>
<evidence type="ECO:0000313" key="6">
    <source>
        <dbReference type="Proteomes" id="UP000051330"/>
    </source>
</evidence>
<feature type="domain" description="S-adenosyl-l-methionine hydroxide adenosyltransferase N-terminal" evidence="3">
    <location>
        <begin position="4"/>
        <end position="153"/>
    </location>
</feature>
<dbReference type="SUPFAM" id="SSF102522">
    <property type="entry name" value="Bacterial fluorinating enzyme, N-terminal domain"/>
    <property type="match status" value="1"/>
</dbReference>
<name>A0A0R1MU55_9LACO</name>
<reference evidence="5 6" key="1">
    <citation type="journal article" date="2015" name="Genome Announc.">
        <title>Expanding the biotechnology potential of lactobacilli through comparative genomics of 213 strains and associated genera.</title>
        <authorList>
            <person name="Sun Z."/>
            <person name="Harris H.M."/>
            <person name="McCann A."/>
            <person name="Guo C."/>
            <person name="Argimon S."/>
            <person name="Zhang W."/>
            <person name="Yang X."/>
            <person name="Jeffery I.B."/>
            <person name="Cooney J.C."/>
            <person name="Kagawa T.F."/>
            <person name="Liu W."/>
            <person name="Song Y."/>
            <person name="Salvetti E."/>
            <person name="Wrobel A."/>
            <person name="Rasinkangas P."/>
            <person name="Parkhill J."/>
            <person name="Rea M.C."/>
            <person name="O'Sullivan O."/>
            <person name="Ritari J."/>
            <person name="Douillard F.P."/>
            <person name="Paul Ross R."/>
            <person name="Yang R."/>
            <person name="Briner A.E."/>
            <person name="Felis G.E."/>
            <person name="de Vos W.M."/>
            <person name="Barrangou R."/>
            <person name="Klaenhammer T.R."/>
            <person name="Caufield P.W."/>
            <person name="Cui Y."/>
            <person name="Zhang H."/>
            <person name="O'Toole P.W."/>
        </authorList>
    </citation>
    <scope>NUCLEOTIDE SEQUENCE [LARGE SCALE GENOMIC DNA]</scope>
    <source>
        <strain evidence="5 6">DSM 12744</strain>
    </source>
</reference>
<feature type="domain" description="S-adenosyl-l-methionine hydroxide adenosyltransferase C-terminal" evidence="4">
    <location>
        <begin position="179"/>
        <end position="272"/>
    </location>
</feature>
<evidence type="ECO:0000256" key="1">
    <source>
        <dbReference type="ARBA" id="ARBA00022691"/>
    </source>
</evidence>
<sequence length="287" mass="31421">MAHLVLQTDFGLMDGSVSAMYGIAYSVAPSVAVHDLTHNIPPYDIFAASYRLYQTVRFWPAGTVFVSVVDPGVSNDSQPIAVETMDHKFIITPDNGTITHLAHHQGLRAVRMINTSPREALDAFNEEHTFRGRDLYTYIGAMLASNQMAFDDVGPLTTPDELVQLALAPVKTEANSVTGAVDITDPRFGSVWTNIPVTALDKLGLHTGDSVNVSIYFHDSLRYQNTMRFTRSFSSVVVGEPLVYVNSLLNLGIAINQASFAHLYHIHAGIDWVVTMTPSQPQAFPGV</sequence>
<dbReference type="RefSeq" id="WP_057821405.1">
    <property type="nucleotide sequence ID" value="NZ_AZEC01000011.1"/>
</dbReference>
<dbReference type="STRING" id="1423792.FD09_GL000619"/>
<gene>
    <name evidence="5" type="ORF">FD09_GL000619</name>
</gene>
<protein>
    <recommendedName>
        <fullName evidence="7">DNA-directed RNA polymerase subunit delta</fullName>
    </recommendedName>
</protein>
<dbReference type="PATRIC" id="fig|1423792.3.peg.631"/>
<comment type="caution">
    <text evidence="5">The sequence shown here is derived from an EMBL/GenBank/DDBJ whole genome shotgun (WGS) entry which is preliminary data.</text>
</comment>
<evidence type="ECO:0008006" key="7">
    <source>
        <dbReference type="Google" id="ProtNLM"/>
    </source>
</evidence>
<proteinExistence type="inferred from homology"/>
<comment type="similarity">
    <text evidence="2">Belongs to the SAM hydrolase / SAM-dependent halogenase family.</text>
</comment>
<accession>A0A0R1MU55</accession>
<dbReference type="InterPro" id="IPR023228">
    <property type="entry name" value="SAM_OH_AdoTrfase_N_sf"/>
</dbReference>
<dbReference type="EMBL" id="AZEC01000011">
    <property type="protein sequence ID" value="KRL11696.1"/>
    <property type="molecule type" value="Genomic_DNA"/>
</dbReference>
<evidence type="ECO:0000313" key="5">
    <source>
        <dbReference type="EMBL" id="KRL11696.1"/>
    </source>
</evidence>
<dbReference type="OrthoDB" id="9792195at2"/>
<dbReference type="InterPro" id="IPR023227">
    <property type="entry name" value="SAM_OH_AdoTrfase_C_sf"/>
</dbReference>
<evidence type="ECO:0000256" key="2">
    <source>
        <dbReference type="ARBA" id="ARBA00024035"/>
    </source>
</evidence>
<dbReference type="PANTHER" id="PTHR35092:SF1">
    <property type="entry name" value="CHLORINASE MJ1651"/>
    <property type="match status" value="1"/>
</dbReference>
<evidence type="ECO:0000259" key="4">
    <source>
        <dbReference type="Pfam" id="PF20257"/>
    </source>
</evidence>
<dbReference type="Proteomes" id="UP000051330">
    <property type="component" value="Unassembled WGS sequence"/>
</dbReference>
<dbReference type="Gene3D" id="3.40.50.10790">
    <property type="entry name" value="S-adenosyl-l-methionine hydroxide adenosyltransferase, N-terminal"/>
    <property type="match status" value="1"/>
</dbReference>
<dbReference type="PANTHER" id="PTHR35092">
    <property type="entry name" value="CHLORINASE MJ1651"/>
    <property type="match status" value="1"/>
</dbReference>